<dbReference type="EMBL" id="HACG01021214">
    <property type="protein sequence ID" value="CEK68079.1"/>
    <property type="molecule type" value="Transcribed_RNA"/>
</dbReference>
<dbReference type="Gene3D" id="2.60.40.1170">
    <property type="entry name" value="Mu homology domain, subdomain B"/>
    <property type="match status" value="1"/>
</dbReference>
<dbReference type="InterPro" id="IPR050431">
    <property type="entry name" value="Adaptor_comp_med_subunit"/>
</dbReference>
<reference evidence="2" key="1">
    <citation type="submission" date="2014-12" db="EMBL/GenBank/DDBJ databases">
        <title>Insight into the proteome of Arion vulgaris.</title>
        <authorList>
            <person name="Aradska J."/>
            <person name="Bulat T."/>
            <person name="Smidak R."/>
            <person name="Sarate P."/>
            <person name="Gangsoo J."/>
            <person name="Sialana F."/>
            <person name="Bilban M."/>
            <person name="Lubec G."/>
        </authorList>
    </citation>
    <scope>NUCLEOTIDE SEQUENCE</scope>
    <source>
        <tissue evidence="2">Skin</tissue>
    </source>
</reference>
<dbReference type="SUPFAM" id="SSF49447">
    <property type="entry name" value="Second domain of Mu2 adaptin subunit (ap50) of ap2 adaptor"/>
    <property type="match status" value="1"/>
</dbReference>
<proteinExistence type="predicted"/>
<feature type="domain" description="MHD" evidence="1">
    <location>
        <begin position="1"/>
        <end position="157"/>
    </location>
</feature>
<protein>
    <recommendedName>
        <fullName evidence="1">MHD domain-containing protein</fullName>
    </recommendedName>
</protein>
<gene>
    <name evidence="2" type="primary">ORF64985</name>
</gene>
<name>A0A0B6ZHI8_9EUPU</name>
<dbReference type="InterPro" id="IPR028565">
    <property type="entry name" value="MHD"/>
</dbReference>
<sequence length="158" mass="17447">MSYHIGSNNSVAIPIYLRHNISYREGSGGRFDVTIGPKQSMGKTIENVELEVPFPKAVLSVTMIANLGKQSFDPVTKILTWDVGKIDPTRLPNIKGTITLQTGVPVPESNPTINVKFAISTFAISGLKVNRLDIYGEKYKPFKGVKYVTKAGKFQFRT</sequence>
<evidence type="ECO:0000313" key="2">
    <source>
        <dbReference type="EMBL" id="CEK68079.1"/>
    </source>
</evidence>
<dbReference type="InterPro" id="IPR036168">
    <property type="entry name" value="AP2_Mu_C_sf"/>
</dbReference>
<accession>A0A0B6ZHI8</accession>
<dbReference type="AlphaFoldDB" id="A0A0B6ZHI8"/>
<organism evidence="2">
    <name type="scientific">Arion vulgaris</name>
    <dbReference type="NCBI Taxonomy" id="1028688"/>
    <lineage>
        <taxon>Eukaryota</taxon>
        <taxon>Metazoa</taxon>
        <taxon>Spiralia</taxon>
        <taxon>Lophotrochozoa</taxon>
        <taxon>Mollusca</taxon>
        <taxon>Gastropoda</taxon>
        <taxon>Heterobranchia</taxon>
        <taxon>Euthyneura</taxon>
        <taxon>Panpulmonata</taxon>
        <taxon>Eupulmonata</taxon>
        <taxon>Stylommatophora</taxon>
        <taxon>Helicina</taxon>
        <taxon>Arionoidea</taxon>
        <taxon>Arionidae</taxon>
        <taxon>Arion</taxon>
    </lineage>
</organism>
<dbReference type="Pfam" id="PF00928">
    <property type="entry name" value="Adap_comp_sub"/>
    <property type="match status" value="1"/>
</dbReference>
<evidence type="ECO:0000259" key="1">
    <source>
        <dbReference type="PROSITE" id="PS51072"/>
    </source>
</evidence>
<dbReference type="PROSITE" id="PS51072">
    <property type="entry name" value="MHD"/>
    <property type="match status" value="1"/>
</dbReference>
<dbReference type="PANTHER" id="PTHR10529">
    <property type="entry name" value="AP COMPLEX SUBUNIT MU"/>
    <property type="match status" value="1"/>
</dbReference>